<gene>
    <name evidence="7" type="ORF">Fcan01_12193</name>
</gene>
<keyword evidence="8" id="KW-1185">Reference proteome</keyword>
<dbReference type="GO" id="GO:0005737">
    <property type="term" value="C:cytoplasm"/>
    <property type="evidence" value="ECO:0007669"/>
    <property type="project" value="TreeGrafter"/>
</dbReference>
<dbReference type="PANTHER" id="PTHR12358">
    <property type="entry name" value="SPHINGOSINE KINASE"/>
    <property type="match status" value="1"/>
</dbReference>
<dbReference type="OrthoDB" id="3853857at2759"/>
<dbReference type="GO" id="GO:0046512">
    <property type="term" value="P:sphingosine biosynthetic process"/>
    <property type="evidence" value="ECO:0007669"/>
    <property type="project" value="TreeGrafter"/>
</dbReference>
<dbReference type="Pfam" id="PF00781">
    <property type="entry name" value="DAGK_cat"/>
    <property type="match status" value="1"/>
</dbReference>
<dbReference type="SUPFAM" id="SSF111331">
    <property type="entry name" value="NAD kinase/diacylglycerol kinase-like"/>
    <property type="match status" value="1"/>
</dbReference>
<dbReference type="GO" id="GO:0016020">
    <property type="term" value="C:membrane"/>
    <property type="evidence" value="ECO:0007669"/>
    <property type="project" value="TreeGrafter"/>
</dbReference>
<dbReference type="Gene3D" id="3.40.50.10330">
    <property type="entry name" value="Probable inorganic polyphosphate/atp-NAD kinase, domain 1"/>
    <property type="match status" value="1"/>
</dbReference>
<proteinExistence type="predicted"/>
<dbReference type="SMART" id="SM00046">
    <property type="entry name" value="DAGKc"/>
    <property type="match status" value="1"/>
</dbReference>
<dbReference type="EMBL" id="LNIX01000006">
    <property type="protein sequence ID" value="OXA52870.1"/>
    <property type="molecule type" value="Genomic_DNA"/>
</dbReference>
<protein>
    <submittedName>
        <fullName evidence="7">Sphingosine kinase 1</fullName>
    </submittedName>
</protein>
<feature type="domain" description="DAGKc" evidence="6">
    <location>
        <begin position="198"/>
        <end position="345"/>
    </location>
</feature>
<dbReference type="Proteomes" id="UP000198287">
    <property type="component" value="Unassembled WGS sequence"/>
</dbReference>
<dbReference type="GO" id="GO:0001727">
    <property type="term" value="F:lipid kinase activity"/>
    <property type="evidence" value="ECO:0007669"/>
    <property type="project" value="TreeGrafter"/>
</dbReference>
<dbReference type="Gene3D" id="2.60.200.40">
    <property type="match status" value="1"/>
</dbReference>
<evidence type="ECO:0000256" key="1">
    <source>
        <dbReference type="ARBA" id="ARBA00022679"/>
    </source>
</evidence>
<dbReference type="GO" id="GO:0005524">
    <property type="term" value="F:ATP binding"/>
    <property type="evidence" value="ECO:0007669"/>
    <property type="project" value="UniProtKB-KW"/>
</dbReference>
<dbReference type="InterPro" id="IPR017438">
    <property type="entry name" value="ATP-NAD_kinase_N"/>
</dbReference>
<dbReference type="Pfam" id="PF19279">
    <property type="entry name" value="YegS_C"/>
    <property type="match status" value="1"/>
</dbReference>
<evidence type="ECO:0000313" key="8">
    <source>
        <dbReference type="Proteomes" id="UP000198287"/>
    </source>
</evidence>
<feature type="region of interest" description="Disordered" evidence="5">
    <location>
        <begin position="1"/>
        <end position="22"/>
    </location>
</feature>
<accession>A0A226E697</accession>
<organism evidence="7 8">
    <name type="scientific">Folsomia candida</name>
    <name type="common">Springtail</name>
    <dbReference type="NCBI Taxonomy" id="158441"/>
    <lineage>
        <taxon>Eukaryota</taxon>
        <taxon>Metazoa</taxon>
        <taxon>Ecdysozoa</taxon>
        <taxon>Arthropoda</taxon>
        <taxon>Hexapoda</taxon>
        <taxon>Collembola</taxon>
        <taxon>Entomobryomorpha</taxon>
        <taxon>Isotomoidea</taxon>
        <taxon>Isotomidae</taxon>
        <taxon>Proisotominae</taxon>
        <taxon>Folsomia</taxon>
    </lineage>
</organism>
<keyword evidence="1" id="KW-0808">Transferase</keyword>
<evidence type="ECO:0000256" key="4">
    <source>
        <dbReference type="ARBA" id="ARBA00022840"/>
    </source>
</evidence>
<evidence type="ECO:0000256" key="2">
    <source>
        <dbReference type="ARBA" id="ARBA00022741"/>
    </source>
</evidence>
<keyword evidence="2" id="KW-0547">Nucleotide-binding</keyword>
<dbReference type="AlphaFoldDB" id="A0A226E697"/>
<evidence type="ECO:0000256" key="5">
    <source>
        <dbReference type="SAM" id="MobiDB-lite"/>
    </source>
</evidence>
<dbReference type="InterPro" id="IPR001206">
    <property type="entry name" value="Diacylglycerol_kinase_cat_dom"/>
</dbReference>
<dbReference type="InterPro" id="IPR016064">
    <property type="entry name" value="NAD/diacylglycerol_kinase_sf"/>
</dbReference>
<evidence type="ECO:0000313" key="7">
    <source>
        <dbReference type="EMBL" id="OXA52870.1"/>
    </source>
</evidence>
<dbReference type="InterPro" id="IPR045540">
    <property type="entry name" value="YegS/DAGK_C"/>
</dbReference>
<reference evidence="7 8" key="1">
    <citation type="submission" date="2015-12" db="EMBL/GenBank/DDBJ databases">
        <title>The genome of Folsomia candida.</title>
        <authorList>
            <person name="Faddeeva A."/>
            <person name="Derks M.F."/>
            <person name="Anvar Y."/>
            <person name="Smit S."/>
            <person name="Van Straalen N."/>
            <person name="Roelofs D."/>
        </authorList>
    </citation>
    <scope>NUCLEOTIDE SEQUENCE [LARGE SCALE GENOMIC DNA]</scope>
    <source>
        <strain evidence="7 8">VU population</strain>
        <tissue evidence="7">Whole body</tissue>
    </source>
</reference>
<dbReference type="PANTHER" id="PTHR12358:SF112">
    <property type="entry name" value="LD11247P-RELATED"/>
    <property type="match status" value="1"/>
</dbReference>
<evidence type="ECO:0000259" key="6">
    <source>
        <dbReference type="PROSITE" id="PS50146"/>
    </source>
</evidence>
<dbReference type="InterPro" id="IPR050187">
    <property type="entry name" value="Lipid_Phosphate_FormReg"/>
</dbReference>
<comment type="caution">
    <text evidence="7">The sequence shown here is derived from an EMBL/GenBank/DDBJ whole genome shotgun (WGS) entry which is preliminary data.</text>
</comment>
<sequence>METLNSKATTTKSTGMDSNMTNSSGVVLREDVFTCLSRNGETFRLVLTKTHLLLHNSKDHSRMSRYAVEDIFGCHTLRHKKQDASYTSAYICFYLYPRNKKKGLMSNIKYREKCVLVFEVKKSGNSFDKNLDIATLWKNETLGVLASKYPKWQLQESGSSNPNNNDGTKMVSTAISKDIMDHSTRTGEPKLPLASYLSFLRRFLVILNPKSGQGKTMEMFQDKVAPTLREAGVKMELLVTQHPGHARNMISSADLSEIDGIITVGGDGILYEVVNGLRAREDASRIANIPVGVIAGGSGNGLARSLAEYSGEAEDYLRNPVLSTTLAAARGKVLKVNLAEIDLDGKKIYSFLSVGWGLLADIDVESEVLRALGESRFTIWSFYRLAKLRSYKAKLSFVPSIVTSADKINQNEISKDRIQLVEPTIIDGDFVCIYATYQSYIGSDLVFAPNAAPNDGLIHLVYMLGDIGRARATQFLISIDKGAHLDVEGVKYVTVKEFTIEREGGIEGNPTIDGEKVAGDKIHVKLSPTPLNLFSL</sequence>
<dbReference type="PROSITE" id="PS50146">
    <property type="entry name" value="DAGK"/>
    <property type="match status" value="1"/>
</dbReference>
<keyword evidence="3 7" id="KW-0418">Kinase</keyword>
<evidence type="ECO:0000256" key="3">
    <source>
        <dbReference type="ARBA" id="ARBA00022777"/>
    </source>
</evidence>
<dbReference type="STRING" id="158441.A0A226E697"/>
<dbReference type="OMA" id="DENHAQA"/>
<keyword evidence="4" id="KW-0067">ATP-binding</keyword>
<name>A0A226E697_FOLCA</name>